<accession>A0A0N0GKJ5</accession>
<dbReference type="OrthoDB" id="7013907at2"/>
<organism evidence="3 4">
    <name type="scientific">Amantichitinum ursilacus</name>
    <dbReference type="NCBI Taxonomy" id="857265"/>
    <lineage>
        <taxon>Bacteria</taxon>
        <taxon>Pseudomonadati</taxon>
        <taxon>Pseudomonadota</taxon>
        <taxon>Betaproteobacteria</taxon>
        <taxon>Neisseriales</taxon>
        <taxon>Chitinibacteraceae</taxon>
        <taxon>Amantichitinum</taxon>
    </lineage>
</organism>
<name>A0A0N0GKJ5_9NEIS</name>
<dbReference type="PROSITE" id="PS00018">
    <property type="entry name" value="EF_HAND_1"/>
    <property type="match status" value="1"/>
</dbReference>
<dbReference type="AlphaFoldDB" id="A0A0N0GKJ5"/>
<dbReference type="RefSeq" id="WP_053939846.1">
    <property type="nucleotide sequence ID" value="NZ_LAQT01000038.1"/>
</dbReference>
<keyword evidence="1" id="KW-0812">Transmembrane</keyword>
<reference evidence="3 4" key="1">
    <citation type="submission" date="2015-07" db="EMBL/GenBank/DDBJ databases">
        <title>Draft genome sequence of the Amantichitinum ursilacus IGB-41, a new chitin-degrading bacterium.</title>
        <authorList>
            <person name="Kirstahler P."/>
            <person name="Guenther M."/>
            <person name="Grumaz C."/>
            <person name="Rupp S."/>
            <person name="Zibek S."/>
            <person name="Sohn K."/>
        </authorList>
    </citation>
    <scope>NUCLEOTIDE SEQUENCE [LARGE SCALE GENOMIC DNA]</scope>
    <source>
        <strain evidence="3 4">IGB-41</strain>
    </source>
</reference>
<evidence type="ECO:0000256" key="1">
    <source>
        <dbReference type="SAM" id="Phobius"/>
    </source>
</evidence>
<dbReference type="InterPro" id="IPR018247">
    <property type="entry name" value="EF_Hand_1_Ca_BS"/>
</dbReference>
<dbReference type="PROSITE" id="PS50222">
    <property type="entry name" value="EF_HAND_2"/>
    <property type="match status" value="1"/>
</dbReference>
<protein>
    <recommendedName>
        <fullName evidence="2">EF-hand domain-containing protein</fullName>
    </recommendedName>
</protein>
<gene>
    <name evidence="3" type="ORF">WG78_21375</name>
</gene>
<dbReference type="GO" id="GO:0005509">
    <property type="term" value="F:calcium ion binding"/>
    <property type="evidence" value="ECO:0007669"/>
    <property type="project" value="InterPro"/>
</dbReference>
<evidence type="ECO:0000259" key="2">
    <source>
        <dbReference type="PROSITE" id="PS50222"/>
    </source>
</evidence>
<keyword evidence="4" id="KW-1185">Reference proteome</keyword>
<keyword evidence="1" id="KW-0472">Membrane</keyword>
<feature type="transmembrane region" description="Helical" evidence="1">
    <location>
        <begin position="292"/>
        <end position="310"/>
    </location>
</feature>
<feature type="transmembrane region" description="Helical" evidence="1">
    <location>
        <begin position="21"/>
        <end position="40"/>
    </location>
</feature>
<evidence type="ECO:0000313" key="3">
    <source>
        <dbReference type="EMBL" id="KPC49113.1"/>
    </source>
</evidence>
<evidence type="ECO:0000313" key="4">
    <source>
        <dbReference type="Proteomes" id="UP000037939"/>
    </source>
</evidence>
<proteinExistence type="predicted"/>
<dbReference type="InterPro" id="IPR002048">
    <property type="entry name" value="EF_hand_dom"/>
</dbReference>
<feature type="transmembrane region" description="Helical" evidence="1">
    <location>
        <begin position="46"/>
        <end position="63"/>
    </location>
</feature>
<dbReference type="Proteomes" id="UP000037939">
    <property type="component" value="Unassembled WGS sequence"/>
</dbReference>
<feature type="domain" description="EF-hand" evidence="2">
    <location>
        <begin position="213"/>
        <end position="248"/>
    </location>
</feature>
<comment type="caution">
    <text evidence="3">The sequence shown here is derived from an EMBL/GenBank/DDBJ whole genome shotgun (WGS) entry which is preliminary data.</text>
</comment>
<keyword evidence="1" id="KW-1133">Transmembrane helix</keyword>
<dbReference type="EMBL" id="LAQT01000038">
    <property type="protein sequence ID" value="KPC49113.1"/>
    <property type="molecule type" value="Genomic_DNA"/>
</dbReference>
<sequence length="340" mass="38291">MNWLDDLLDVDLTTPGQWRKWFEGLHLLVVQLGLLVFGLQGMNVKRLQGVLMLMAALAVLAWISNRRRYQAMGNTPVGRIASAAQGQMALTGTARAVENGMLICPGLEMRCLWYRVIVEERNRYANAEQQYRQTTTLQSDGGFLIDDGTGECFIDPDDADIHVAEKEVGEDQYHRYTAWMIYEGDPLYVVGEFVSVRDAHIDIKTALAQKLNEMKRDQITLLARFDRNGDGRIDASEWEHARASAEQEVLAELSEANAALPAHVMRKPRDGRPFMVAIGAADENTRRYRWQAWVHLAVAALCLHGLLFVTRHPERLPAGWHHPAAQYGQIDAARTATQIS</sequence>
<dbReference type="STRING" id="857265.WG78_21375"/>